<name>A0AAV7PYJ7_PLEWA</name>
<proteinExistence type="predicted"/>
<feature type="signal peptide" evidence="1">
    <location>
        <begin position="1"/>
        <end position="28"/>
    </location>
</feature>
<reference evidence="2" key="1">
    <citation type="journal article" date="2022" name="bioRxiv">
        <title>Sequencing and chromosome-scale assembly of the giantPleurodeles waltlgenome.</title>
        <authorList>
            <person name="Brown T."/>
            <person name="Elewa A."/>
            <person name="Iarovenko S."/>
            <person name="Subramanian E."/>
            <person name="Araus A.J."/>
            <person name="Petzold A."/>
            <person name="Susuki M."/>
            <person name="Suzuki K.-i.T."/>
            <person name="Hayashi T."/>
            <person name="Toyoda A."/>
            <person name="Oliveira C."/>
            <person name="Osipova E."/>
            <person name="Leigh N.D."/>
            <person name="Simon A."/>
            <person name="Yun M.H."/>
        </authorList>
    </citation>
    <scope>NUCLEOTIDE SEQUENCE</scope>
    <source>
        <strain evidence="2">20211129_DDA</strain>
        <tissue evidence="2">Liver</tissue>
    </source>
</reference>
<accession>A0AAV7PYJ7</accession>
<dbReference type="EMBL" id="JANPWB010000011">
    <property type="protein sequence ID" value="KAJ1132019.1"/>
    <property type="molecule type" value="Genomic_DNA"/>
</dbReference>
<evidence type="ECO:0000313" key="3">
    <source>
        <dbReference type="Proteomes" id="UP001066276"/>
    </source>
</evidence>
<organism evidence="2 3">
    <name type="scientific">Pleurodeles waltl</name>
    <name type="common">Iberian ribbed newt</name>
    <dbReference type="NCBI Taxonomy" id="8319"/>
    <lineage>
        <taxon>Eukaryota</taxon>
        <taxon>Metazoa</taxon>
        <taxon>Chordata</taxon>
        <taxon>Craniata</taxon>
        <taxon>Vertebrata</taxon>
        <taxon>Euteleostomi</taxon>
        <taxon>Amphibia</taxon>
        <taxon>Batrachia</taxon>
        <taxon>Caudata</taxon>
        <taxon>Salamandroidea</taxon>
        <taxon>Salamandridae</taxon>
        <taxon>Pleurodelinae</taxon>
        <taxon>Pleurodeles</taxon>
    </lineage>
</organism>
<feature type="chain" id="PRO_5043608408" evidence="1">
    <location>
        <begin position="29"/>
        <end position="119"/>
    </location>
</feature>
<keyword evidence="3" id="KW-1185">Reference proteome</keyword>
<protein>
    <submittedName>
        <fullName evidence="2">Uncharacterized protein</fullName>
    </submittedName>
</protein>
<keyword evidence="1" id="KW-0732">Signal</keyword>
<sequence>MPAPDKGVGALRVLGAVVLFPLLQPGLALMKGAAPQFESIGASLLLRRFREPFCTSCYMGYYDLSSKKWKAMQAICADKHLKEQSHISEAALGLTIVLIKFFSRAILQLKLEAMELPSS</sequence>
<evidence type="ECO:0000313" key="2">
    <source>
        <dbReference type="EMBL" id="KAJ1132019.1"/>
    </source>
</evidence>
<comment type="caution">
    <text evidence="2">The sequence shown here is derived from an EMBL/GenBank/DDBJ whole genome shotgun (WGS) entry which is preliminary data.</text>
</comment>
<dbReference type="AlphaFoldDB" id="A0AAV7PYJ7"/>
<evidence type="ECO:0000256" key="1">
    <source>
        <dbReference type="SAM" id="SignalP"/>
    </source>
</evidence>
<gene>
    <name evidence="2" type="ORF">NDU88_010349</name>
</gene>
<dbReference type="Proteomes" id="UP001066276">
    <property type="component" value="Chromosome 7"/>
</dbReference>